<dbReference type="RefSeq" id="WP_148783402.1">
    <property type="nucleotide sequence ID" value="NZ_VNHU01000009.1"/>
</dbReference>
<evidence type="ECO:0000313" key="2">
    <source>
        <dbReference type="Proteomes" id="UP000324376"/>
    </source>
</evidence>
<organism evidence="1 2">
    <name type="scientific">Aquimarina intermedia</name>
    <dbReference type="NCBI Taxonomy" id="350814"/>
    <lineage>
        <taxon>Bacteria</taxon>
        <taxon>Pseudomonadati</taxon>
        <taxon>Bacteroidota</taxon>
        <taxon>Flavobacteriia</taxon>
        <taxon>Flavobacteriales</taxon>
        <taxon>Flavobacteriaceae</taxon>
        <taxon>Aquimarina</taxon>
    </lineage>
</organism>
<reference evidence="1 2" key="1">
    <citation type="submission" date="2019-07" db="EMBL/GenBank/DDBJ databases">
        <title>Genomic Encyclopedia of Archaeal and Bacterial Type Strains, Phase II (KMG-II): from individual species to whole genera.</title>
        <authorList>
            <person name="Goeker M."/>
        </authorList>
    </citation>
    <scope>NUCLEOTIDE SEQUENCE [LARGE SCALE GENOMIC DNA]</scope>
    <source>
        <strain evidence="1 2">DSM 17527</strain>
    </source>
</reference>
<accession>A0A5S5BWU6</accession>
<comment type="caution">
    <text evidence="1">The sequence shown here is derived from an EMBL/GenBank/DDBJ whole genome shotgun (WGS) entry which is preliminary data.</text>
</comment>
<dbReference type="EMBL" id="VNHU01000009">
    <property type="protein sequence ID" value="TYP71507.1"/>
    <property type="molecule type" value="Genomic_DNA"/>
</dbReference>
<sequence length="85" mass="10007">MLKEHQQRAKELLKGKDFKIVPTFTVDGKRLTDEIWIKELTPELEKLGYYIVDSYKEGDYYRLFSPVQPHTPGDCYGVIKRSLEL</sequence>
<gene>
    <name evidence="1" type="ORF">BD809_10989</name>
</gene>
<evidence type="ECO:0000313" key="1">
    <source>
        <dbReference type="EMBL" id="TYP71507.1"/>
    </source>
</evidence>
<dbReference type="AlphaFoldDB" id="A0A5S5BWU6"/>
<proteinExistence type="predicted"/>
<name>A0A5S5BWU6_9FLAO</name>
<dbReference type="Proteomes" id="UP000324376">
    <property type="component" value="Unassembled WGS sequence"/>
</dbReference>
<keyword evidence="2" id="KW-1185">Reference proteome</keyword>
<protein>
    <submittedName>
        <fullName evidence="1">Uncharacterized protein</fullName>
    </submittedName>
</protein>